<evidence type="ECO:0000256" key="5">
    <source>
        <dbReference type="ARBA" id="ARBA00022801"/>
    </source>
</evidence>
<dbReference type="SUPFAM" id="SSF56601">
    <property type="entry name" value="beta-lactamase/transpeptidase-like"/>
    <property type="match status" value="1"/>
</dbReference>
<evidence type="ECO:0000259" key="7">
    <source>
        <dbReference type="Pfam" id="PF00905"/>
    </source>
</evidence>
<dbReference type="NCBIfam" id="NF012161">
    <property type="entry name" value="bla_class_D_main"/>
    <property type="match status" value="1"/>
</dbReference>
<dbReference type="EC" id="3.5.2.6" evidence="3"/>
<dbReference type="Proteomes" id="UP000619238">
    <property type="component" value="Unassembled WGS sequence"/>
</dbReference>
<evidence type="ECO:0000256" key="4">
    <source>
        <dbReference type="ARBA" id="ARBA00022729"/>
    </source>
</evidence>
<dbReference type="PANTHER" id="PTHR30627:SF6">
    <property type="entry name" value="BETA-LACTAMASE YBXI-RELATED"/>
    <property type="match status" value="1"/>
</dbReference>
<keyword evidence="5" id="KW-0378">Hydrolase</keyword>
<evidence type="ECO:0000256" key="2">
    <source>
        <dbReference type="ARBA" id="ARBA00007898"/>
    </source>
</evidence>
<dbReference type="Pfam" id="PF00905">
    <property type="entry name" value="Transpeptidase"/>
    <property type="match status" value="1"/>
</dbReference>
<evidence type="ECO:0000256" key="6">
    <source>
        <dbReference type="ARBA" id="ARBA00023251"/>
    </source>
</evidence>
<protein>
    <recommendedName>
        <fullName evidence="3">beta-lactamase</fullName>
        <ecNumber evidence="3">3.5.2.6</ecNumber>
    </recommendedName>
</protein>
<comment type="caution">
    <text evidence="8">The sequence shown here is derived from an EMBL/GenBank/DDBJ whole genome shotgun (WGS) entry which is preliminary data.</text>
</comment>
<evidence type="ECO:0000313" key="8">
    <source>
        <dbReference type="EMBL" id="MBC8757115.1"/>
    </source>
</evidence>
<dbReference type="InterPro" id="IPR012338">
    <property type="entry name" value="Beta-lactam/transpept-like"/>
</dbReference>
<gene>
    <name evidence="8" type="primary">blaOXA</name>
    <name evidence="8" type="ORF">H2O64_20750</name>
</gene>
<proteinExistence type="inferred from homology"/>
<name>A0ABR7QEW3_9FLAO</name>
<comment type="catalytic activity">
    <reaction evidence="1">
        <text>a beta-lactam + H2O = a substituted beta-amino acid</text>
        <dbReference type="Rhea" id="RHEA:20401"/>
        <dbReference type="ChEBI" id="CHEBI:15377"/>
        <dbReference type="ChEBI" id="CHEBI:35627"/>
        <dbReference type="ChEBI" id="CHEBI:140347"/>
        <dbReference type="EC" id="3.5.2.6"/>
    </reaction>
</comment>
<dbReference type="PANTHER" id="PTHR30627">
    <property type="entry name" value="PEPTIDOGLYCAN D,D-TRANSPEPTIDASE"/>
    <property type="match status" value="1"/>
</dbReference>
<reference evidence="8 9" key="1">
    <citation type="submission" date="2020-07" db="EMBL/GenBank/DDBJ databases">
        <title>Description of Kordia aestuariivivens sp. nov., isolated from a tidal flat.</title>
        <authorList>
            <person name="Park S."/>
            <person name="Yoon J.-H."/>
        </authorList>
    </citation>
    <scope>NUCLEOTIDE SEQUENCE [LARGE SCALE GENOMIC DNA]</scope>
    <source>
        <strain evidence="8 9">YSTF-M3</strain>
    </source>
</reference>
<comment type="similarity">
    <text evidence="2">Belongs to the class-D beta-lactamase family.</text>
</comment>
<dbReference type="EMBL" id="JACGWS010000017">
    <property type="protein sequence ID" value="MBC8757115.1"/>
    <property type="molecule type" value="Genomic_DNA"/>
</dbReference>
<keyword evidence="4" id="KW-0732">Signal</keyword>
<organism evidence="8 9">
    <name type="scientific">Kordia aestuariivivens</name>
    <dbReference type="NCBI Taxonomy" id="2759037"/>
    <lineage>
        <taxon>Bacteria</taxon>
        <taxon>Pseudomonadati</taxon>
        <taxon>Bacteroidota</taxon>
        <taxon>Flavobacteriia</taxon>
        <taxon>Flavobacteriales</taxon>
        <taxon>Flavobacteriaceae</taxon>
        <taxon>Kordia</taxon>
    </lineage>
</organism>
<dbReference type="InterPro" id="IPR001460">
    <property type="entry name" value="PCN-bd_Tpept"/>
</dbReference>
<sequence>MKKLCIFFLCVFCFSCKEESKKNLKPQEKSVITKNIDNHTIVAAFQKIIDSVKLKGAILVYDLREDVHYSNDFSWAETGKLPASTYKIPNSIIALETGVVADQNTIFVWNGEKRFLKSWEEDLTFTQAFQRSCVPCYQEIAREVGVESMNAYLEKFQYGNIQVDSTNLDSFWLQGNSRITQFQQIDFLTRLYQSKLPISKRTETIMKDIMIVKETETYTLRGKTGWSISDGINNGWFVGYVEKEDKIFFFATNVEPTGKFNQKAFIKNRKEITYKALRQLDILL</sequence>
<dbReference type="RefSeq" id="WP_187564159.1">
    <property type="nucleotide sequence ID" value="NZ_JACGWS010000017.1"/>
</dbReference>
<keyword evidence="9" id="KW-1185">Reference proteome</keyword>
<feature type="domain" description="Penicillin-binding protein transpeptidase" evidence="7">
    <location>
        <begin position="82"/>
        <end position="276"/>
    </location>
</feature>
<keyword evidence="6" id="KW-0046">Antibiotic resistance</keyword>
<dbReference type="Gene3D" id="3.40.710.10">
    <property type="entry name" value="DD-peptidase/beta-lactamase superfamily"/>
    <property type="match status" value="1"/>
</dbReference>
<accession>A0ABR7QEW3</accession>
<dbReference type="InterPro" id="IPR050515">
    <property type="entry name" value="Beta-lactam/transpept"/>
</dbReference>
<evidence type="ECO:0000256" key="3">
    <source>
        <dbReference type="ARBA" id="ARBA00012865"/>
    </source>
</evidence>
<evidence type="ECO:0000256" key="1">
    <source>
        <dbReference type="ARBA" id="ARBA00001526"/>
    </source>
</evidence>
<evidence type="ECO:0000313" key="9">
    <source>
        <dbReference type="Proteomes" id="UP000619238"/>
    </source>
</evidence>